<dbReference type="SUPFAM" id="SSF56300">
    <property type="entry name" value="Metallo-dependent phosphatases"/>
    <property type="match status" value="1"/>
</dbReference>
<name>W5W122_9PSEU</name>
<dbReference type="PANTHER" id="PTHR43143:SF5">
    <property type="entry name" value="SECRETED PROTEIN"/>
    <property type="match status" value="1"/>
</dbReference>
<keyword evidence="1" id="KW-0732">Signal</keyword>
<keyword evidence="4" id="KW-1185">Reference proteome</keyword>
<dbReference type="InterPro" id="IPR029052">
    <property type="entry name" value="Metallo-depent_PP-like"/>
</dbReference>
<reference evidence="3 4" key="1">
    <citation type="journal article" date="2014" name="BMC Genomics">
        <title>Complete genome sequence of producer of the glycopeptide antibiotic Aculeximycin Kutzneria albida DSM 43870T, a representative of minor genus of Pseudonocardiaceae.</title>
        <authorList>
            <person name="Rebets Y."/>
            <person name="Tokovenko B."/>
            <person name="Lushchyk I."/>
            <person name="Ruckert C."/>
            <person name="Zaburannyi N."/>
            <person name="Bechthold A."/>
            <person name="Kalinowski J."/>
            <person name="Luzhetskyy A."/>
        </authorList>
    </citation>
    <scope>NUCLEOTIDE SEQUENCE [LARGE SCALE GENOMIC DNA]</scope>
    <source>
        <strain evidence="3">DSM 43870</strain>
    </source>
</reference>
<dbReference type="InterPro" id="IPR051918">
    <property type="entry name" value="STPP_CPPED1"/>
</dbReference>
<dbReference type="PROSITE" id="PS51318">
    <property type="entry name" value="TAT"/>
    <property type="match status" value="1"/>
</dbReference>
<dbReference type="SUPFAM" id="SSF49899">
    <property type="entry name" value="Concanavalin A-like lectins/glucanases"/>
    <property type="match status" value="1"/>
</dbReference>
<dbReference type="Gene3D" id="2.60.120.200">
    <property type="match status" value="1"/>
</dbReference>
<proteinExistence type="predicted"/>
<dbReference type="EMBL" id="CP007155">
    <property type="protein sequence ID" value="AHH94878.1"/>
    <property type="molecule type" value="Genomic_DNA"/>
</dbReference>
<dbReference type="Pfam" id="PF00149">
    <property type="entry name" value="Metallophos"/>
    <property type="match status" value="1"/>
</dbReference>
<feature type="chain" id="PRO_5004873424" description="Calcineurin-like phosphoesterase domain-containing protein" evidence="1">
    <location>
        <begin position="31"/>
        <end position="613"/>
    </location>
</feature>
<dbReference type="KEGG" id="kal:KALB_1505"/>
<dbReference type="PANTHER" id="PTHR43143">
    <property type="entry name" value="METALLOPHOSPHOESTERASE, CALCINEURIN SUPERFAMILY"/>
    <property type="match status" value="1"/>
</dbReference>
<dbReference type="AlphaFoldDB" id="W5W122"/>
<gene>
    <name evidence="3" type="ORF">KALB_1505</name>
</gene>
<dbReference type="InterPro" id="IPR006311">
    <property type="entry name" value="TAT_signal"/>
</dbReference>
<dbReference type="HOGENOM" id="CLU_018576_0_0_11"/>
<dbReference type="Proteomes" id="UP000019225">
    <property type="component" value="Chromosome"/>
</dbReference>
<evidence type="ECO:0000313" key="3">
    <source>
        <dbReference type="EMBL" id="AHH94878.1"/>
    </source>
</evidence>
<dbReference type="Gene3D" id="3.60.21.10">
    <property type="match status" value="1"/>
</dbReference>
<dbReference type="InterPro" id="IPR004843">
    <property type="entry name" value="Calcineurin-like_PHP"/>
</dbReference>
<organism evidence="3 4">
    <name type="scientific">Kutzneria albida DSM 43870</name>
    <dbReference type="NCBI Taxonomy" id="1449976"/>
    <lineage>
        <taxon>Bacteria</taxon>
        <taxon>Bacillati</taxon>
        <taxon>Actinomycetota</taxon>
        <taxon>Actinomycetes</taxon>
        <taxon>Pseudonocardiales</taxon>
        <taxon>Pseudonocardiaceae</taxon>
        <taxon>Kutzneria</taxon>
    </lineage>
</organism>
<evidence type="ECO:0000256" key="1">
    <source>
        <dbReference type="SAM" id="SignalP"/>
    </source>
</evidence>
<dbReference type="PATRIC" id="fig|1449976.3.peg.1512"/>
<evidence type="ECO:0000313" key="4">
    <source>
        <dbReference type="Proteomes" id="UP000019225"/>
    </source>
</evidence>
<dbReference type="Pfam" id="PF13385">
    <property type="entry name" value="Laminin_G_3"/>
    <property type="match status" value="1"/>
</dbReference>
<dbReference type="RefSeq" id="WP_025355094.1">
    <property type="nucleotide sequence ID" value="NZ_CP007155.1"/>
</dbReference>
<dbReference type="STRING" id="1449976.KALB_1505"/>
<accession>W5W122</accession>
<protein>
    <recommendedName>
        <fullName evidence="2">Calcineurin-like phosphoesterase domain-containing protein</fullName>
    </recommendedName>
</protein>
<dbReference type="eggNOG" id="COG1409">
    <property type="taxonomic scope" value="Bacteria"/>
</dbReference>
<dbReference type="GO" id="GO:0016787">
    <property type="term" value="F:hydrolase activity"/>
    <property type="evidence" value="ECO:0007669"/>
    <property type="project" value="InterPro"/>
</dbReference>
<evidence type="ECO:0000259" key="2">
    <source>
        <dbReference type="Pfam" id="PF00149"/>
    </source>
</evidence>
<dbReference type="OrthoDB" id="9772095at2"/>
<feature type="signal peptide" evidence="1">
    <location>
        <begin position="1"/>
        <end position="30"/>
    </location>
</feature>
<feature type="domain" description="Calcineurin-like phosphoesterase" evidence="2">
    <location>
        <begin position="50"/>
        <end position="239"/>
    </location>
</feature>
<sequence length="613" mass="67334">MSDASRRTFLRGAGLLGAGVAATSALGATAAPAGASPLSWQPDPDDPRFTVVVMPDTQYLFDADRGDSAPLDASLRYVLGGSEDNIVFLCHLGDLTEHGQPGEIEQIGQSFRALDRQRAAYSVLAGNHDVNSSTDDQRGTTPYLATFGPQRFRTSPTFRGASKDGYNSYHVFCAAGQDWLVLAMDWRPSAAGFAWARDVLGKHPRTPVILTTHELAYADDAGQATVSEFGRRLWDELINDHDQIFLTLNGHYWPPGRTVLRNRAGNEVHVHIANYQDRYYGGSAMIRLYRFDLARNVIDVRTVSPWLLERASDRLNELNRLEIELSGPVNYFTVPIDFTRRFSGFAPKPAPQPRPARELLVPGTVAYWRFDTGRPEGTPLADTDTVRDLTGRGNDLTRVTLPGSDESALVWSGEFHQGQPAHASLRFTGSKNPGRGAYLRTVASAPLNAATFDRGYTIEAFVKLPADFKDGQHAWCGVFSRLGSGADAGKTGDDPKEPAATLAISDGAGFQWAVFPLNQNAISTNWGHELPLDKWWHVALVNDGRHTTMYVDGCPVLRNPKTPAAGIAAPRTGGRWLLGAYDYDRTVDQGFHGWIGDVRVVERPLRVAEFMLR</sequence>
<dbReference type="InterPro" id="IPR013320">
    <property type="entry name" value="ConA-like_dom_sf"/>
</dbReference>